<evidence type="ECO:0000313" key="3">
    <source>
        <dbReference type="Proteomes" id="UP000266723"/>
    </source>
</evidence>
<proteinExistence type="predicted"/>
<organism evidence="2 3">
    <name type="scientific">Brassica cretica</name>
    <name type="common">Mustard</name>
    <dbReference type="NCBI Taxonomy" id="69181"/>
    <lineage>
        <taxon>Eukaryota</taxon>
        <taxon>Viridiplantae</taxon>
        <taxon>Streptophyta</taxon>
        <taxon>Embryophyta</taxon>
        <taxon>Tracheophyta</taxon>
        <taxon>Spermatophyta</taxon>
        <taxon>Magnoliopsida</taxon>
        <taxon>eudicotyledons</taxon>
        <taxon>Gunneridae</taxon>
        <taxon>Pentapetalae</taxon>
        <taxon>rosids</taxon>
        <taxon>malvids</taxon>
        <taxon>Brassicales</taxon>
        <taxon>Brassicaceae</taxon>
        <taxon>Brassiceae</taxon>
        <taxon>Brassica</taxon>
    </lineage>
</organism>
<feature type="region of interest" description="Disordered" evidence="1">
    <location>
        <begin position="1"/>
        <end position="20"/>
    </location>
</feature>
<comment type="caution">
    <text evidence="2">The sequence shown here is derived from an EMBL/GenBank/DDBJ whole genome shotgun (WGS) entry which is preliminary data.</text>
</comment>
<feature type="region of interest" description="Disordered" evidence="1">
    <location>
        <begin position="423"/>
        <end position="459"/>
    </location>
</feature>
<feature type="region of interest" description="Disordered" evidence="1">
    <location>
        <begin position="480"/>
        <end position="526"/>
    </location>
</feature>
<dbReference type="EMBL" id="QGKV02001507">
    <property type="protein sequence ID" value="KAF3532183.1"/>
    <property type="molecule type" value="Genomic_DNA"/>
</dbReference>
<feature type="compositionally biased region" description="Basic and acidic residues" evidence="1">
    <location>
        <begin position="511"/>
        <end position="526"/>
    </location>
</feature>
<gene>
    <name evidence="2" type="ORF">DY000_02039490</name>
</gene>
<feature type="compositionally biased region" description="Basic and acidic residues" evidence="1">
    <location>
        <begin position="480"/>
        <end position="492"/>
    </location>
</feature>
<evidence type="ECO:0000313" key="2">
    <source>
        <dbReference type="EMBL" id="KAF3532183.1"/>
    </source>
</evidence>
<accession>A0ABQ7BI17</accession>
<reference evidence="2 3" key="1">
    <citation type="journal article" date="2020" name="BMC Genomics">
        <title>Intraspecific diversification of the crop wild relative Brassica cretica Lam. using demographic model selection.</title>
        <authorList>
            <person name="Kioukis A."/>
            <person name="Michalopoulou V.A."/>
            <person name="Briers L."/>
            <person name="Pirintsos S."/>
            <person name="Studholme D.J."/>
            <person name="Pavlidis P."/>
            <person name="Sarris P.F."/>
        </authorList>
    </citation>
    <scope>NUCLEOTIDE SEQUENCE [LARGE SCALE GENOMIC DNA]</scope>
    <source>
        <strain evidence="3">cv. PFS-1207/04</strain>
    </source>
</reference>
<keyword evidence="3" id="KW-1185">Reference proteome</keyword>
<evidence type="ECO:0000256" key="1">
    <source>
        <dbReference type="SAM" id="MobiDB-lite"/>
    </source>
</evidence>
<name>A0ABQ7BI17_BRACR</name>
<sequence>MKTLQWREFKAKPKPEAKEERQIQRTGLWYGLDRWGETRLRWERTSSRVGKTKIEKMFGVIKNKHGQVRIMGNQSVIAEQQTKHDGIEARRKNLKLDENPNFGIMEVSNQAEESGDIYRQEARGVVVHGSCTCSPTCRSPRWIDQAPVMQPDIWEEWWRPACVLDMQPAMWSTRCRRACVRSHAKRHTGCHQPEADWLLSSINIAHDPSSFHHIQTCPNHLITSVEVLLDTPPGSPKNCLEARGGSVRVQISLSRPVSFFMVKQRFCPRQDLSSPLQSCRQLGFCQVFSDQPAAYRQRTLHSGISLYARFWNMMDCVALGTGCKALCLDAAGRVSGGTGRGRGVNFVTLAGSSLTHHVALPDHGVGLDGQFCSCLIVGWPVGLSSPTLGVGRLLVMFLFDCWPVGRPMPRTVWGCYGRPVHSKSKGPATDKPVLMPTEASSVSPSGLAPTRENYFRPRAPLNPEISTRARAQVIPRVRGRNKDIRGKLDGKNHPGLGQDTGCDNPPFGMKWSREQKSESGAEHLEV</sequence>
<protein>
    <submittedName>
        <fullName evidence="2">Uncharacterized protein</fullName>
    </submittedName>
</protein>
<dbReference type="Proteomes" id="UP000266723">
    <property type="component" value="Unassembled WGS sequence"/>
</dbReference>